<evidence type="ECO:0000256" key="5">
    <source>
        <dbReference type="ARBA" id="ARBA00023136"/>
    </source>
</evidence>
<keyword evidence="2" id="KW-1003">Cell membrane</keyword>
<sequence length="96" mass="10016">MMPLLDYLLVAGMLALASLTLMARDFFIAIVLFISNGLLIALAWARLGAPDIAIAEAAIGAGLSGALLLAAWRRLQIAFPKSSPPSASSGADHERP</sequence>
<reference evidence="8 9" key="1">
    <citation type="submission" date="2019-06" db="EMBL/GenBank/DDBJ databases">
        <title>Genome analyses of bacteria isolated from kimchi.</title>
        <authorList>
            <person name="Lee S."/>
            <person name="Ahn S."/>
            <person name="Roh S."/>
        </authorList>
    </citation>
    <scope>NUCLEOTIDE SEQUENCE [LARGE SCALE GENOMIC DNA]</scope>
    <source>
        <strain evidence="8 9">CBA4606</strain>
    </source>
</reference>
<dbReference type="RefSeq" id="WP_147184375.1">
    <property type="nucleotide sequence ID" value="NZ_CP042382.1"/>
</dbReference>
<evidence type="ECO:0000259" key="7">
    <source>
        <dbReference type="Pfam" id="PF13244"/>
    </source>
</evidence>
<dbReference type="EMBL" id="CP042382">
    <property type="protein sequence ID" value="QEA39323.1"/>
    <property type="molecule type" value="Genomic_DNA"/>
</dbReference>
<keyword evidence="3 6" id="KW-0812">Transmembrane</keyword>
<gene>
    <name evidence="8" type="ORF">FGL86_09710</name>
</gene>
<dbReference type="AlphaFoldDB" id="A0A5B8SWN0"/>
<evidence type="ECO:0000256" key="4">
    <source>
        <dbReference type="ARBA" id="ARBA00022989"/>
    </source>
</evidence>
<keyword evidence="5 6" id="KW-0472">Membrane</keyword>
<dbReference type="GO" id="GO:0005886">
    <property type="term" value="C:plasma membrane"/>
    <property type="evidence" value="ECO:0007669"/>
    <property type="project" value="UniProtKB-SubCell"/>
</dbReference>
<evidence type="ECO:0000313" key="9">
    <source>
        <dbReference type="Proteomes" id="UP000321272"/>
    </source>
</evidence>
<protein>
    <submittedName>
        <fullName evidence="8">DUF4040 domain-containing protein</fullName>
    </submittedName>
</protein>
<dbReference type="Proteomes" id="UP000321272">
    <property type="component" value="Chromosome"/>
</dbReference>
<feature type="domain" description="MrpA C-terminal/MbhD" evidence="7">
    <location>
        <begin position="12"/>
        <end position="76"/>
    </location>
</feature>
<evidence type="ECO:0000256" key="6">
    <source>
        <dbReference type="SAM" id="Phobius"/>
    </source>
</evidence>
<evidence type="ECO:0000256" key="1">
    <source>
        <dbReference type="ARBA" id="ARBA00004651"/>
    </source>
</evidence>
<evidence type="ECO:0000313" key="8">
    <source>
        <dbReference type="EMBL" id="QEA39323.1"/>
    </source>
</evidence>
<dbReference type="Pfam" id="PF13244">
    <property type="entry name" value="MbhD"/>
    <property type="match status" value="1"/>
</dbReference>
<feature type="transmembrane region" description="Helical" evidence="6">
    <location>
        <begin position="27"/>
        <end position="46"/>
    </location>
</feature>
<keyword evidence="4 6" id="KW-1133">Transmembrane helix</keyword>
<feature type="transmembrane region" description="Helical" evidence="6">
    <location>
        <begin position="52"/>
        <end position="72"/>
    </location>
</feature>
<proteinExistence type="predicted"/>
<evidence type="ECO:0000256" key="3">
    <source>
        <dbReference type="ARBA" id="ARBA00022692"/>
    </source>
</evidence>
<evidence type="ECO:0000256" key="2">
    <source>
        <dbReference type="ARBA" id="ARBA00022475"/>
    </source>
</evidence>
<organism evidence="8 9">
    <name type="scientific">Pistricoccus aurantiacus</name>
    <dbReference type="NCBI Taxonomy" id="1883414"/>
    <lineage>
        <taxon>Bacteria</taxon>
        <taxon>Pseudomonadati</taxon>
        <taxon>Pseudomonadota</taxon>
        <taxon>Gammaproteobacteria</taxon>
        <taxon>Oceanospirillales</taxon>
        <taxon>Halomonadaceae</taxon>
        <taxon>Pistricoccus</taxon>
    </lineage>
</organism>
<feature type="transmembrane region" description="Helical" evidence="6">
    <location>
        <begin position="6"/>
        <end position="22"/>
    </location>
</feature>
<comment type="subcellular location">
    <subcellularLocation>
        <location evidence="1">Cell membrane</location>
        <topology evidence="1">Multi-pass membrane protein</topology>
    </subcellularLocation>
</comment>
<dbReference type="KEGG" id="paur:FGL86_09710"/>
<name>A0A5B8SWN0_9GAMM</name>
<accession>A0A5B8SWN0</accession>
<dbReference type="InterPro" id="IPR025383">
    <property type="entry name" value="MrpA_C/MbhD"/>
</dbReference>
<keyword evidence="9" id="KW-1185">Reference proteome</keyword>